<dbReference type="Proteomes" id="UP000322899">
    <property type="component" value="Unassembled WGS sequence"/>
</dbReference>
<dbReference type="PROSITE" id="PS00678">
    <property type="entry name" value="WD_REPEATS_1"/>
    <property type="match status" value="1"/>
</dbReference>
<dbReference type="InterPro" id="IPR019775">
    <property type="entry name" value="WD40_repeat_CS"/>
</dbReference>
<sequence length="712" mass="74182">MAVVVAFPEKAFTRVSSRDKVGSTLVAARPLPKGTSVTAYGSEEIVPEPTMHTLAIRAGAHGVPRDGAEFVSHSCSPNTDLVAVALKDGKLETTTDAAVVHAVVLVANRDIAEGEEISFDYELNEWDMATPFTCQCGNSNCRGYISGFKNATAANQEELLKKATPLILSTPLFAVAFLDEEYAAALSDAEPYADESRRGGKGSVAHFATAGGRCITLYQGSEQGFEPIQAYTDEDAGEDFYAVRWTVDVATGAPLIAAAGKRGPIKVLDAARMQAHCVLHGHGDAVNDIRAHPTDPSLILSSSKDESLRLWNLLAKCAVAVFAGERGHESEVLAADFHPLGHCFASAGMDNSVKVWGLDDAAVAGAVAASYEFAESAAVATAAAAGRGGEEQRVLRPFHATLVQFPAYSTDGVHSDYVDSCAFLGNLLVSKSTDSRLLLWCPDVSARLRLLRSLAREARASGAGAHTGAREVDDLLAAADAWHDPDMGPLLAGETGEAAGLAEDDEEIEEGAATVLAELPLPNASLWFVRFAVDSSHTRVAAGNDAGDVFVWEPMGPGAARRVTDEEAADFVAGQVEAASASSGDAGVPPNSRRRSPPSTTPAASETPGASTGTSPSATAESPAAGDDAQSNLSSAESESSDEVDEVAERLAFIAAAPLRPSPGAVMTLGHAKSTKAVRQTAFSPDGRLVVAVCDDATVWCYDTKAPHPGAP</sequence>
<feature type="domain" description="Post-SET" evidence="12">
    <location>
        <begin position="130"/>
        <end position="146"/>
    </location>
</feature>
<dbReference type="PANTHER" id="PTHR10253">
    <property type="entry name" value="POLYCOMB PROTEIN"/>
    <property type="match status" value="1"/>
</dbReference>
<comment type="similarity">
    <text evidence="1">Belongs to the WD repeat ESC family.</text>
</comment>
<keyword evidence="8" id="KW-0804">Transcription</keyword>
<keyword evidence="6" id="KW-0677">Repeat</keyword>
<dbReference type="PROSITE" id="PS50294">
    <property type="entry name" value="WD_REPEATS_REGION"/>
    <property type="match status" value="2"/>
</dbReference>
<evidence type="ECO:0000256" key="10">
    <source>
        <dbReference type="SAM" id="MobiDB-lite"/>
    </source>
</evidence>
<evidence type="ECO:0000256" key="9">
    <source>
        <dbReference type="PROSITE-ProRule" id="PRU00221"/>
    </source>
</evidence>
<evidence type="ECO:0000256" key="4">
    <source>
        <dbReference type="ARBA" id="ARBA00022679"/>
    </source>
</evidence>
<evidence type="ECO:0000313" key="13">
    <source>
        <dbReference type="EMBL" id="KAA0173177.1"/>
    </source>
</evidence>
<dbReference type="SMART" id="SM00317">
    <property type="entry name" value="SET"/>
    <property type="match status" value="1"/>
</dbReference>
<dbReference type="PROSITE" id="PS50082">
    <property type="entry name" value="WD_REPEATS_2"/>
    <property type="match status" value="2"/>
</dbReference>
<dbReference type="Gene3D" id="2.130.10.10">
    <property type="entry name" value="YVTN repeat-like/Quinoprotein amine dehydrogenase"/>
    <property type="match status" value="1"/>
</dbReference>
<dbReference type="InterPro" id="IPR051243">
    <property type="entry name" value="PcG_WD-repeat"/>
</dbReference>
<evidence type="ECO:0000259" key="12">
    <source>
        <dbReference type="PROSITE" id="PS50868"/>
    </source>
</evidence>
<keyword evidence="4" id="KW-0808">Transferase</keyword>
<dbReference type="OrthoDB" id="7318948at2759"/>
<name>A0A5A8E8T1_CAFRO</name>
<dbReference type="Pfam" id="PF00856">
    <property type="entry name" value="SET"/>
    <property type="match status" value="1"/>
</dbReference>
<evidence type="ECO:0000259" key="11">
    <source>
        <dbReference type="PROSITE" id="PS50280"/>
    </source>
</evidence>
<evidence type="ECO:0000256" key="3">
    <source>
        <dbReference type="ARBA" id="ARBA00022603"/>
    </source>
</evidence>
<comment type="caution">
    <text evidence="13">The sequence shown here is derived from an EMBL/GenBank/DDBJ whole genome shotgun (WGS) entry which is preliminary data.</text>
</comment>
<dbReference type="InterPro" id="IPR015943">
    <property type="entry name" value="WD40/YVTN_repeat-like_dom_sf"/>
</dbReference>
<dbReference type="SUPFAM" id="SSF82199">
    <property type="entry name" value="SET domain"/>
    <property type="match status" value="1"/>
</dbReference>
<keyword evidence="7" id="KW-0805">Transcription regulation</keyword>
<dbReference type="SMART" id="SM00320">
    <property type="entry name" value="WD40"/>
    <property type="match status" value="5"/>
</dbReference>
<evidence type="ECO:0000256" key="6">
    <source>
        <dbReference type="ARBA" id="ARBA00022737"/>
    </source>
</evidence>
<dbReference type="GO" id="GO:0008168">
    <property type="term" value="F:methyltransferase activity"/>
    <property type="evidence" value="ECO:0007669"/>
    <property type="project" value="UniProtKB-KW"/>
</dbReference>
<evidence type="ECO:0000256" key="7">
    <source>
        <dbReference type="ARBA" id="ARBA00023015"/>
    </source>
</evidence>
<evidence type="ECO:0000256" key="5">
    <source>
        <dbReference type="ARBA" id="ARBA00022691"/>
    </source>
</evidence>
<dbReference type="AlphaFoldDB" id="A0A5A8E8T1"/>
<evidence type="ECO:0000313" key="14">
    <source>
        <dbReference type="Proteomes" id="UP000322899"/>
    </source>
</evidence>
<protein>
    <recommendedName>
        <fullName evidence="15">Post-SET domain-containing protein</fullName>
    </recommendedName>
</protein>
<feature type="region of interest" description="Disordered" evidence="10">
    <location>
        <begin position="577"/>
        <end position="645"/>
    </location>
</feature>
<dbReference type="EMBL" id="VLTO01000036">
    <property type="protein sequence ID" value="KAA0173177.1"/>
    <property type="molecule type" value="Genomic_DNA"/>
</dbReference>
<feature type="repeat" description="WD" evidence="9">
    <location>
        <begin position="279"/>
        <end position="313"/>
    </location>
</feature>
<dbReference type="InterPro" id="IPR001214">
    <property type="entry name" value="SET_dom"/>
</dbReference>
<feature type="domain" description="SET" evidence="11">
    <location>
        <begin position="10"/>
        <end position="122"/>
    </location>
</feature>
<gene>
    <name evidence="13" type="ORF">FNF27_05265</name>
</gene>
<feature type="compositionally biased region" description="Low complexity" evidence="10">
    <location>
        <begin position="597"/>
        <end position="626"/>
    </location>
</feature>
<evidence type="ECO:0000256" key="8">
    <source>
        <dbReference type="ARBA" id="ARBA00023163"/>
    </source>
</evidence>
<dbReference type="InterPro" id="IPR046341">
    <property type="entry name" value="SET_dom_sf"/>
</dbReference>
<evidence type="ECO:0000256" key="1">
    <source>
        <dbReference type="ARBA" id="ARBA00008075"/>
    </source>
</evidence>
<dbReference type="Pfam" id="PF00400">
    <property type="entry name" value="WD40"/>
    <property type="match status" value="3"/>
</dbReference>
<dbReference type="PROSITE" id="PS50280">
    <property type="entry name" value="SET"/>
    <property type="match status" value="1"/>
</dbReference>
<feature type="repeat" description="WD" evidence="9">
    <location>
        <begin position="325"/>
        <end position="366"/>
    </location>
</feature>
<keyword evidence="2 9" id="KW-0853">WD repeat</keyword>
<evidence type="ECO:0008006" key="15">
    <source>
        <dbReference type="Google" id="ProtNLM"/>
    </source>
</evidence>
<evidence type="ECO:0000256" key="2">
    <source>
        <dbReference type="ARBA" id="ARBA00022574"/>
    </source>
</evidence>
<accession>A0A5A8E8T1</accession>
<dbReference type="Gene3D" id="2.170.270.10">
    <property type="entry name" value="SET domain"/>
    <property type="match status" value="1"/>
</dbReference>
<dbReference type="SUPFAM" id="SSF50978">
    <property type="entry name" value="WD40 repeat-like"/>
    <property type="match status" value="1"/>
</dbReference>
<keyword evidence="5" id="KW-0949">S-adenosyl-L-methionine</keyword>
<keyword evidence="3" id="KW-0489">Methyltransferase</keyword>
<dbReference type="InterPro" id="IPR001680">
    <property type="entry name" value="WD40_rpt"/>
</dbReference>
<dbReference type="PROSITE" id="PS50868">
    <property type="entry name" value="POST_SET"/>
    <property type="match status" value="1"/>
</dbReference>
<dbReference type="GO" id="GO:0032259">
    <property type="term" value="P:methylation"/>
    <property type="evidence" value="ECO:0007669"/>
    <property type="project" value="UniProtKB-KW"/>
</dbReference>
<organism evidence="13 14">
    <name type="scientific">Cafeteria roenbergensis</name>
    <name type="common">Marine flagellate</name>
    <dbReference type="NCBI Taxonomy" id="33653"/>
    <lineage>
        <taxon>Eukaryota</taxon>
        <taxon>Sar</taxon>
        <taxon>Stramenopiles</taxon>
        <taxon>Bigyra</taxon>
        <taxon>Opalozoa</taxon>
        <taxon>Bicosoecida</taxon>
        <taxon>Cafeteriaceae</taxon>
        <taxon>Cafeteria</taxon>
    </lineage>
</organism>
<dbReference type="InterPro" id="IPR003616">
    <property type="entry name" value="Post-SET_dom"/>
</dbReference>
<proteinExistence type="inferred from homology"/>
<dbReference type="InterPro" id="IPR036322">
    <property type="entry name" value="WD40_repeat_dom_sf"/>
</dbReference>
<reference evidence="13 14" key="1">
    <citation type="submission" date="2019-07" db="EMBL/GenBank/DDBJ databases">
        <title>Genomes of Cafeteria roenbergensis.</title>
        <authorList>
            <person name="Fischer M.G."/>
            <person name="Hackl T."/>
            <person name="Roman M."/>
        </authorList>
    </citation>
    <scope>NUCLEOTIDE SEQUENCE [LARGE SCALE GENOMIC DNA]</scope>
    <source>
        <strain evidence="13 14">E4-10P</strain>
    </source>
</reference>